<sequence>MSDIIKRKISVEKFYKLDDAINSKINSNRVFIIANERIAKDGNIGRYYVVFPSFKLFLKNREKYPNCHEIIVNHVNNKIDQAGRLVFDFDIKYEQNIKIPKNFKQQIQDTIYNVVTNYYNNINPEVLEFVWSSSQNPKKLSKHLTVKNMYFDNWITMSKIFYKLFCCEWDRKYLWISSSKLIDFQIVRNKASLRMVGSTKIDGTPLVFDDNKYNLTDSLIRIYLKNQREKEQLITKKNINDISDDLLQEEEYTTKSTINFNTTGKILEPVFDKIIYQKAYEMYNMLDPGNFKIGKINGNFLSLIRLKPNNCLLSGKKHEQENAFLHINKSETVYNVNFGCYRFCYKWKTTRIGSIDIENYNIFLAHFFEKRKKNSKKKQSVQFSCI</sequence>
<organism evidence="1 2">
    <name type="scientific">Powai lake megavirus</name>
    <dbReference type="NCBI Taxonomy" id="1842663"/>
    <lineage>
        <taxon>Viruses</taxon>
        <taxon>Varidnaviria</taxon>
        <taxon>Bamfordvirae</taxon>
        <taxon>Nucleocytoviricota</taxon>
        <taxon>Megaviricetes</taxon>
        <taxon>Imitervirales</taxon>
        <taxon>Mimiviridae</taxon>
        <taxon>Megamimivirinae</taxon>
        <taxon>Megavirus</taxon>
        <taxon>Megavirus powaiense</taxon>
    </lineage>
</organism>
<dbReference type="GeneID" id="80513117"/>
<dbReference type="EMBL" id="KU877344">
    <property type="protein sequence ID" value="ANB50755.1"/>
    <property type="molecule type" value="Genomic_DNA"/>
</dbReference>
<proteinExistence type="predicted"/>
<accession>A0A167RJE3</accession>
<reference evidence="1 2" key="1">
    <citation type="journal article" date="2016" name="Genome Announc.">
        <title>Complete Genome Sequence of a New Megavirus Family Member Isolated from an Inland Water Lake for the First Time in India.</title>
        <authorList>
            <person name="Chatterjee A."/>
            <person name="Ali F."/>
            <person name="Bange D."/>
            <person name="Kondabagil K."/>
        </authorList>
    </citation>
    <scope>NUCLEOTIDE SEQUENCE [LARGE SCALE GENOMIC DNA]</scope>
    <source>
        <strain evidence="1">1</strain>
    </source>
</reference>
<keyword evidence="2" id="KW-1185">Reference proteome</keyword>
<evidence type="ECO:0000313" key="2">
    <source>
        <dbReference type="Proteomes" id="UP000241365"/>
    </source>
</evidence>
<dbReference type="RefSeq" id="YP_010776506.1">
    <property type="nucleotide sequence ID" value="NC_075034.1"/>
</dbReference>
<name>A0A167RJE3_9VIRU</name>
<evidence type="ECO:0000313" key="1">
    <source>
        <dbReference type="EMBL" id="ANB50755.1"/>
    </source>
</evidence>
<dbReference type="KEGG" id="vg:80513117"/>
<protein>
    <submittedName>
        <fullName evidence="1">Uncharacterized protein</fullName>
    </submittedName>
</protein>
<dbReference type="Proteomes" id="UP000241365">
    <property type="component" value="Segment"/>
</dbReference>